<dbReference type="InterPro" id="IPR001406">
    <property type="entry name" value="PsdUridine_synth_TruA"/>
</dbReference>
<accession>A0A6G0WGB8</accession>
<dbReference type="VEuPathDB" id="FungiDB:AeMF1_010087"/>
<dbReference type="SUPFAM" id="SSF55120">
    <property type="entry name" value="Pseudouridine synthase"/>
    <property type="match status" value="1"/>
</dbReference>
<evidence type="ECO:0000256" key="2">
    <source>
        <dbReference type="ARBA" id="ARBA00022694"/>
    </source>
</evidence>
<dbReference type="GO" id="GO:0031119">
    <property type="term" value="P:tRNA pseudouridine synthesis"/>
    <property type="evidence" value="ECO:0007669"/>
    <property type="project" value="TreeGrafter"/>
</dbReference>
<dbReference type="GO" id="GO:0160147">
    <property type="term" value="F:tRNA pseudouridine(38-40) synthase activity"/>
    <property type="evidence" value="ECO:0007669"/>
    <property type="project" value="UniProtKB-EC"/>
</dbReference>
<protein>
    <recommendedName>
        <fullName evidence="6">tRNA pseudouridine synthase</fullName>
        <ecNumber evidence="6">5.4.99.12</ecNumber>
    </recommendedName>
</protein>
<dbReference type="EC" id="5.4.99.12" evidence="6"/>
<comment type="caution">
    <text evidence="8">The sequence shown here is derived from an EMBL/GenBank/DDBJ whole genome shotgun (WGS) entry which is preliminary data.</text>
</comment>
<dbReference type="InterPro" id="IPR020097">
    <property type="entry name" value="PsdUridine_synth_TruA_a/b_dom"/>
</dbReference>
<evidence type="ECO:0000313" key="8">
    <source>
        <dbReference type="EMBL" id="KAF0726225.1"/>
    </source>
</evidence>
<dbReference type="EMBL" id="VJMJ01000221">
    <property type="protein sequence ID" value="KAF0726225.1"/>
    <property type="molecule type" value="Genomic_DNA"/>
</dbReference>
<feature type="domain" description="Pseudouridine synthase I TruA alpha/beta" evidence="7">
    <location>
        <begin position="8"/>
        <end position="128"/>
    </location>
</feature>
<evidence type="ECO:0000256" key="5">
    <source>
        <dbReference type="PIRSR" id="PIRSR001430-2"/>
    </source>
</evidence>
<keyword evidence="9" id="KW-1185">Reference proteome</keyword>
<dbReference type="InterPro" id="IPR020095">
    <property type="entry name" value="PsdUridine_synth_TruA_C"/>
</dbReference>
<dbReference type="NCBIfam" id="TIGR00071">
    <property type="entry name" value="hisT_truA"/>
    <property type="match status" value="1"/>
</dbReference>
<proteinExistence type="inferred from homology"/>
<dbReference type="InterPro" id="IPR020094">
    <property type="entry name" value="TruA/RsuA/RluB/E/F_N"/>
</dbReference>
<organism evidence="8 9">
    <name type="scientific">Aphanomyces euteiches</name>
    <dbReference type="NCBI Taxonomy" id="100861"/>
    <lineage>
        <taxon>Eukaryota</taxon>
        <taxon>Sar</taxon>
        <taxon>Stramenopiles</taxon>
        <taxon>Oomycota</taxon>
        <taxon>Saprolegniomycetes</taxon>
        <taxon>Saprolegniales</taxon>
        <taxon>Verrucalvaceae</taxon>
        <taxon>Aphanomyces</taxon>
    </lineage>
</organism>
<evidence type="ECO:0000259" key="7">
    <source>
        <dbReference type="Pfam" id="PF01416"/>
    </source>
</evidence>
<dbReference type="PANTHER" id="PTHR11142:SF0">
    <property type="entry name" value="TRNA PSEUDOURIDINE SYNTHASE-LIKE 1"/>
    <property type="match status" value="1"/>
</dbReference>
<evidence type="ECO:0000313" key="9">
    <source>
        <dbReference type="Proteomes" id="UP000481153"/>
    </source>
</evidence>
<evidence type="ECO:0000256" key="6">
    <source>
        <dbReference type="RuleBase" id="RU003792"/>
    </source>
</evidence>
<comment type="catalytic activity">
    <reaction evidence="6">
        <text>uridine(38/39/40) in tRNA = pseudouridine(38/39/40) in tRNA</text>
        <dbReference type="Rhea" id="RHEA:22376"/>
        <dbReference type="Rhea" id="RHEA-COMP:10085"/>
        <dbReference type="Rhea" id="RHEA-COMP:10087"/>
        <dbReference type="ChEBI" id="CHEBI:65314"/>
        <dbReference type="ChEBI" id="CHEBI:65315"/>
        <dbReference type="EC" id="5.4.99.12"/>
    </reaction>
</comment>
<evidence type="ECO:0000256" key="3">
    <source>
        <dbReference type="ARBA" id="ARBA00023235"/>
    </source>
</evidence>
<feature type="active site" description="Nucleophile" evidence="4">
    <location>
        <position position="55"/>
    </location>
</feature>
<sequence>MQRYKVTVEYLGSAFYGFQAQCDAFPTVQGELERAFKRLVGEQNTSRVIASSRTDAGVHAVENVCHVDLRRERQWSKGCASSKPLETLPAHSPNVVQNAINSFLREQNQPIIVRHVEAVSSGFHSRFDACGREYVYHIRMPQVSTSGSHKDHPSFLPTGVFTRDLSWHVPVPLDVDAMAKACCHFLGKHDFTSFRGVKCQASSPVRSLESLTIETIAPSTQDALNAQDLVLLQVHASAPSFLYHMVRNIVGTLVAVGRHKLQPEDIPRILAGRNRQLAPPMAPAHGLYLTKVKYNLD</sequence>
<dbReference type="InterPro" id="IPR020103">
    <property type="entry name" value="PsdUridine_synth_cat_dom_sf"/>
</dbReference>
<gene>
    <name evidence="8" type="ORF">Ae201684_015476</name>
</gene>
<name>A0A6G0WGB8_9STRA</name>
<evidence type="ECO:0000256" key="4">
    <source>
        <dbReference type="PIRSR" id="PIRSR001430-1"/>
    </source>
</evidence>
<dbReference type="Proteomes" id="UP000481153">
    <property type="component" value="Unassembled WGS sequence"/>
</dbReference>
<keyword evidence="2 6" id="KW-0819">tRNA processing</keyword>
<feature type="binding site" evidence="5">
    <location>
        <position position="134"/>
    </location>
    <ligand>
        <name>substrate</name>
    </ligand>
</feature>
<dbReference type="AlphaFoldDB" id="A0A6G0WGB8"/>
<dbReference type="Pfam" id="PF01416">
    <property type="entry name" value="PseudoU_synth_1"/>
    <property type="match status" value="2"/>
</dbReference>
<evidence type="ECO:0000256" key="1">
    <source>
        <dbReference type="ARBA" id="ARBA00009375"/>
    </source>
</evidence>
<dbReference type="Gene3D" id="3.30.70.580">
    <property type="entry name" value="Pseudouridine synthase I, catalytic domain, N-terminal subdomain"/>
    <property type="match status" value="1"/>
</dbReference>
<reference evidence="8 9" key="1">
    <citation type="submission" date="2019-07" db="EMBL/GenBank/DDBJ databases">
        <title>Genomics analysis of Aphanomyces spp. identifies a new class of oomycete effector associated with host adaptation.</title>
        <authorList>
            <person name="Gaulin E."/>
        </authorList>
    </citation>
    <scope>NUCLEOTIDE SEQUENCE [LARGE SCALE GENOMIC DNA]</scope>
    <source>
        <strain evidence="8 9">ATCC 201684</strain>
    </source>
</reference>
<dbReference type="Gene3D" id="3.30.70.660">
    <property type="entry name" value="Pseudouridine synthase I, catalytic domain, C-terminal subdomain"/>
    <property type="match status" value="1"/>
</dbReference>
<keyword evidence="3 6" id="KW-0413">Isomerase</keyword>
<dbReference type="GO" id="GO:0003723">
    <property type="term" value="F:RNA binding"/>
    <property type="evidence" value="ECO:0007669"/>
    <property type="project" value="InterPro"/>
</dbReference>
<dbReference type="HAMAP" id="MF_00171">
    <property type="entry name" value="TruA"/>
    <property type="match status" value="1"/>
</dbReference>
<dbReference type="CDD" id="cd02570">
    <property type="entry name" value="PseudoU_synth_EcTruA"/>
    <property type="match status" value="1"/>
</dbReference>
<feature type="domain" description="Pseudouridine synthase I TruA alpha/beta" evidence="7">
    <location>
        <begin position="181"/>
        <end position="295"/>
    </location>
</feature>
<dbReference type="OrthoDB" id="271910at2759"/>
<dbReference type="PANTHER" id="PTHR11142">
    <property type="entry name" value="PSEUDOURIDYLATE SYNTHASE"/>
    <property type="match status" value="1"/>
</dbReference>
<comment type="similarity">
    <text evidence="1 6">Belongs to the tRNA pseudouridine synthase TruA family.</text>
</comment>
<dbReference type="PIRSF" id="PIRSF001430">
    <property type="entry name" value="tRNA_psdUrid_synth"/>
    <property type="match status" value="1"/>
</dbReference>